<dbReference type="PANTHER" id="PTHR43132">
    <property type="entry name" value="ARSENICAL RESISTANCE OPERON REPRESSOR ARSR-RELATED"/>
    <property type="match status" value="1"/>
</dbReference>
<dbReference type="GO" id="GO:0003677">
    <property type="term" value="F:DNA binding"/>
    <property type="evidence" value="ECO:0007669"/>
    <property type="project" value="UniProtKB-KW"/>
</dbReference>
<proteinExistence type="predicted"/>
<dbReference type="CDD" id="cd00090">
    <property type="entry name" value="HTH_ARSR"/>
    <property type="match status" value="1"/>
</dbReference>
<evidence type="ECO:0000256" key="3">
    <source>
        <dbReference type="ARBA" id="ARBA00023163"/>
    </source>
</evidence>
<protein>
    <recommendedName>
        <fullName evidence="4">HTH arsR-type domain-containing protein</fullName>
    </recommendedName>
</protein>
<organism evidence="5">
    <name type="scientific">marine metagenome</name>
    <dbReference type="NCBI Taxonomy" id="408172"/>
    <lineage>
        <taxon>unclassified sequences</taxon>
        <taxon>metagenomes</taxon>
        <taxon>ecological metagenomes</taxon>
    </lineage>
</organism>
<dbReference type="PANTHER" id="PTHR43132:SF2">
    <property type="entry name" value="ARSENICAL RESISTANCE OPERON REPRESSOR ARSR-RELATED"/>
    <property type="match status" value="1"/>
</dbReference>
<dbReference type="GO" id="GO:0003700">
    <property type="term" value="F:DNA-binding transcription factor activity"/>
    <property type="evidence" value="ECO:0007669"/>
    <property type="project" value="InterPro"/>
</dbReference>
<dbReference type="Pfam" id="PF12840">
    <property type="entry name" value="HTH_20"/>
    <property type="match status" value="1"/>
</dbReference>
<feature type="domain" description="HTH arsR-type" evidence="4">
    <location>
        <begin position="43"/>
        <end position="140"/>
    </location>
</feature>
<dbReference type="InterPro" id="IPR001845">
    <property type="entry name" value="HTH_ArsR_DNA-bd_dom"/>
</dbReference>
<keyword evidence="3" id="KW-0804">Transcription</keyword>
<dbReference type="PROSITE" id="PS50987">
    <property type="entry name" value="HTH_ARSR_2"/>
    <property type="match status" value="1"/>
</dbReference>
<dbReference type="InterPro" id="IPR051011">
    <property type="entry name" value="Metal_resp_trans_reg"/>
</dbReference>
<evidence type="ECO:0000313" key="5">
    <source>
        <dbReference type="EMBL" id="SVA27173.1"/>
    </source>
</evidence>
<evidence type="ECO:0000259" key="4">
    <source>
        <dbReference type="PROSITE" id="PS50987"/>
    </source>
</evidence>
<dbReference type="AlphaFoldDB" id="A0A381UK54"/>
<dbReference type="Gene3D" id="1.10.10.10">
    <property type="entry name" value="Winged helix-like DNA-binding domain superfamily/Winged helix DNA-binding domain"/>
    <property type="match status" value="1"/>
</dbReference>
<keyword evidence="1" id="KW-0805">Transcription regulation</keyword>
<dbReference type="PRINTS" id="PR00778">
    <property type="entry name" value="HTHARSR"/>
</dbReference>
<evidence type="ECO:0000256" key="2">
    <source>
        <dbReference type="ARBA" id="ARBA00023125"/>
    </source>
</evidence>
<reference evidence="5" key="1">
    <citation type="submission" date="2018-05" db="EMBL/GenBank/DDBJ databases">
        <authorList>
            <person name="Lanie J.A."/>
            <person name="Ng W.-L."/>
            <person name="Kazmierczak K.M."/>
            <person name="Andrzejewski T.M."/>
            <person name="Davidsen T.M."/>
            <person name="Wayne K.J."/>
            <person name="Tettelin H."/>
            <person name="Glass J.I."/>
            <person name="Rusch D."/>
            <person name="Podicherti R."/>
            <person name="Tsui H.-C.T."/>
            <person name="Winkler M.E."/>
        </authorList>
    </citation>
    <scope>NUCLEOTIDE SEQUENCE</scope>
</reference>
<gene>
    <name evidence="5" type="ORF">METZ01_LOCUS80027</name>
</gene>
<sequence>MIRRALTIESALYAPESVCDQMPSIRPINPNLNLATNLYFDNTRHMDEIHAVDALSALAQTSRLQVFRLLVRNGPAGLAAGEIALKLAIPHNTLSTHLAILTRAGLLSSTRFGRSIVYRIDPDGIRQLLNHLIQDCCNGKPELCGPLLLSPAARRGTATA</sequence>
<accession>A0A381UK54</accession>
<dbReference type="SUPFAM" id="SSF46785">
    <property type="entry name" value="Winged helix' DNA-binding domain"/>
    <property type="match status" value="1"/>
</dbReference>
<name>A0A381UK54_9ZZZZ</name>
<dbReference type="InterPro" id="IPR011991">
    <property type="entry name" value="ArsR-like_HTH"/>
</dbReference>
<dbReference type="InterPro" id="IPR036388">
    <property type="entry name" value="WH-like_DNA-bd_sf"/>
</dbReference>
<dbReference type="InterPro" id="IPR036390">
    <property type="entry name" value="WH_DNA-bd_sf"/>
</dbReference>
<dbReference type="NCBIfam" id="NF033788">
    <property type="entry name" value="HTH_metalloreg"/>
    <property type="match status" value="1"/>
</dbReference>
<keyword evidence="2" id="KW-0238">DNA-binding</keyword>
<dbReference type="EMBL" id="UINC01006379">
    <property type="protein sequence ID" value="SVA27173.1"/>
    <property type="molecule type" value="Genomic_DNA"/>
</dbReference>
<evidence type="ECO:0000256" key="1">
    <source>
        <dbReference type="ARBA" id="ARBA00023015"/>
    </source>
</evidence>
<dbReference type="SMART" id="SM00418">
    <property type="entry name" value="HTH_ARSR"/>
    <property type="match status" value="1"/>
</dbReference>